<keyword evidence="3" id="KW-1185">Reference proteome</keyword>
<dbReference type="EMBL" id="JAENHN010000046">
    <property type="protein sequence ID" value="MBK1812329.1"/>
    <property type="molecule type" value="Genomic_DNA"/>
</dbReference>
<reference evidence="3" key="1">
    <citation type="submission" date="2021-01" db="EMBL/GenBank/DDBJ databases">
        <title>Genome public.</title>
        <authorList>
            <person name="Liu C."/>
            <person name="Sun Q."/>
        </authorList>
    </citation>
    <scope>NUCLEOTIDE SEQUENCE [LARGE SCALE GENOMIC DNA]</scope>
    <source>
        <strain evidence="3">YIM B02505</strain>
    </source>
</reference>
<dbReference type="Pfam" id="PF18705">
    <property type="entry name" value="DUF5643"/>
    <property type="match status" value="1"/>
</dbReference>
<comment type="caution">
    <text evidence="2">The sequence shown here is derived from an EMBL/GenBank/DDBJ whole genome shotgun (WGS) entry which is preliminary data.</text>
</comment>
<evidence type="ECO:0000259" key="1">
    <source>
        <dbReference type="Pfam" id="PF18705"/>
    </source>
</evidence>
<gene>
    <name evidence="2" type="ORF">JHL18_17025</name>
</gene>
<evidence type="ECO:0000313" key="2">
    <source>
        <dbReference type="EMBL" id="MBK1812329.1"/>
    </source>
</evidence>
<accession>A0ABS1ESH4</accession>
<proteinExistence type="predicted"/>
<dbReference type="Proteomes" id="UP000596739">
    <property type="component" value="Unassembled WGS sequence"/>
</dbReference>
<sequence>MNQKKAQVIEVNKDMKIDNDTISIKRIINTDDKAYIISTYKPSELGWTFSTSAIEIYDDKGRQYKYRGGEDKGKIWGQDQLTEFDRIDKETKAITLKLDWYDRKAEMTISLDKEKNINENK</sequence>
<evidence type="ECO:0000313" key="3">
    <source>
        <dbReference type="Proteomes" id="UP000596739"/>
    </source>
</evidence>
<dbReference type="InterPro" id="IPR040680">
    <property type="entry name" value="DUF5643"/>
</dbReference>
<protein>
    <recommendedName>
        <fullName evidence="1">DUF5643 domain-containing protein</fullName>
    </recommendedName>
</protein>
<name>A0ABS1ESH4_9CLOT</name>
<organism evidence="2 3">
    <name type="scientific">Clostridium yunnanense</name>
    <dbReference type="NCBI Taxonomy" id="2800325"/>
    <lineage>
        <taxon>Bacteria</taxon>
        <taxon>Bacillati</taxon>
        <taxon>Bacillota</taxon>
        <taxon>Clostridia</taxon>
        <taxon>Eubacteriales</taxon>
        <taxon>Clostridiaceae</taxon>
        <taxon>Clostridium</taxon>
    </lineage>
</organism>
<feature type="domain" description="DUF5643" evidence="1">
    <location>
        <begin position="7"/>
        <end position="110"/>
    </location>
</feature>